<evidence type="ECO:0000313" key="1">
    <source>
        <dbReference type="EMBL" id="OMJ22705.1"/>
    </source>
</evidence>
<protein>
    <submittedName>
        <fullName evidence="1">Uncharacterized protein</fullName>
    </submittedName>
</protein>
<comment type="caution">
    <text evidence="1">The sequence shown here is derived from an EMBL/GenBank/DDBJ whole genome shotgun (WGS) entry which is preliminary data.</text>
</comment>
<proteinExistence type="predicted"/>
<keyword evidence="2" id="KW-1185">Reference proteome</keyword>
<evidence type="ECO:0000313" key="2">
    <source>
        <dbReference type="Proteomes" id="UP000187283"/>
    </source>
</evidence>
<dbReference type="Proteomes" id="UP000187283">
    <property type="component" value="Unassembled WGS sequence"/>
</dbReference>
<name>A0A1R1Y7C3_9FUNG</name>
<organism evidence="1 2">
    <name type="scientific">Smittium culicis</name>
    <dbReference type="NCBI Taxonomy" id="133412"/>
    <lineage>
        <taxon>Eukaryota</taxon>
        <taxon>Fungi</taxon>
        <taxon>Fungi incertae sedis</taxon>
        <taxon>Zoopagomycota</taxon>
        <taxon>Kickxellomycotina</taxon>
        <taxon>Harpellomycetes</taxon>
        <taxon>Harpellales</taxon>
        <taxon>Legeriomycetaceae</taxon>
        <taxon>Smittium</taxon>
    </lineage>
</organism>
<accession>A0A1R1Y7C3</accession>
<dbReference type="AlphaFoldDB" id="A0A1R1Y7C3"/>
<dbReference type="EMBL" id="LSSN01000702">
    <property type="protein sequence ID" value="OMJ22705.1"/>
    <property type="molecule type" value="Genomic_DNA"/>
</dbReference>
<sequence>METDKFSSIPQLQLQLVERYLNHIKPSDDGVTGYKKVDYKSDYTYKPVSIMEMVSDSKRKILFLKFKDEASKNKFKSKEIESEKKTTNFAETINYSD</sequence>
<gene>
    <name evidence="1" type="ORF">AYI70_g2703</name>
</gene>
<reference evidence="1" key="1">
    <citation type="submission" date="2017-01" db="EMBL/GenBank/DDBJ databases">
        <authorList>
            <person name="Mah S.A."/>
            <person name="Swanson W.J."/>
            <person name="Moy G.W."/>
            <person name="Vacquier V.D."/>
        </authorList>
    </citation>
    <scope>NUCLEOTIDE SEQUENCE [LARGE SCALE GENOMIC DNA]</scope>
    <source>
        <strain evidence="1">GSMNP</strain>
    </source>
</reference>